<accession>A0A0P1G2M4</accession>
<sequence>MKPAHFIVLEFASGSFGVPRSALHRVNYGCHGNSWEATGFCGTLPLHLVREPPEKQDIEAKLGQLWVNPVSMPPIHTRYRRATALKFFPTFSHGDHKGRDLFATVLSRQLTDRELSTGFQPRFGVSESPERGFAESDSRIWPCSHLRPKNSHTVHPVPSHPVPYGTRDFGKSWETPQQRGQKRLSAAPRAASSRRAGRRWWHRRLRAWENAPPRRSPATERRGSVRP</sequence>
<evidence type="ECO:0000313" key="2">
    <source>
        <dbReference type="EMBL" id="CUH76066.1"/>
    </source>
</evidence>
<evidence type="ECO:0000313" key="3">
    <source>
        <dbReference type="Proteomes" id="UP000054935"/>
    </source>
</evidence>
<evidence type="ECO:0000256" key="1">
    <source>
        <dbReference type="SAM" id="MobiDB-lite"/>
    </source>
</evidence>
<name>A0A0P1G2M4_9RHOB</name>
<feature type="compositionally biased region" description="Basic residues" evidence="1">
    <location>
        <begin position="195"/>
        <end position="205"/>
    </location>
</feature>
<feature type="compositionally biased region" description="Basic and acidic residues" evidence="1">
    <location>
        <begin position="217"/>
        <end position="227"/>
    </location>
</feature>
<keyword evidence="3" id="KW-1185">Reference proteome</keyword>
<feature type="compositionally biased region" description="Low complexity" evidence="1">
    <location>
        <begin position="183"/>
        <end position="194"/>
    </location>
</feature>
<dbReference type="AlphaFoldDB" id="A0A0P1G2M4"/>
<dbReference type="STRING" id="441103.TRN7648_00764"/>
<organism evidence="2 3">
    <name type="scientific">Tropicibacter naphthalenivorans</name>
    <dbReference type="NCBI Taxonomy" id="441103"/>
    <lineage>
        <taxon>Bacteria</taxon>
        <taxon>Pseudomonadati</taxon>
        <taxon>Pseudomonadota</taxon>
        <taxon>Alphaproteobacteria</taxon>
        <taxon>Rhodobacterales</taxon>
        <taxon>Roseobacteraceae</taxon>
        <taxon>Tropicibacter</taxon>
    </lineage>
</organism>
<gene>
    <name evidence="2" type="ORF">TRN7648_00764</name>
</gene>
<dbReference type="EMBL" id="CYSE01000001">
    <property type="protein sequence ID" value="CUH76066.1"/>
    <property type="molecule type" value="Genomic_DNA"/>
</dbReference>
<dbReference type="Proteomes" id="UP000054935">
    <property type="component" value="Unassembled WGS sequence"/>
</dbReference>
<reference evidence="2 3" key="1">
    <citation type="submission" date="2015-09" db="EMBL/GenBank/DDBJ databases">
        <authorList>
            <consortium name="Swine Surveillance"/>
        </authorList>
    </citation>
    <scope>NUCLEOTIDE SEQUENCE [LARGE SCALE GENOMIC DNA]</scope>
    <source>
        <strain evidence="2 3">CECT 7648</strain>
    </source>
</reference>
<proteinExistence type="predicted"/>
<feature type="region of interest" description="Disordered" evidence="1">
    <location>
        <begin position="150"/>
        <end position="227"/>
    </location>
</feature>
<protein>
    <submittedName>
        <fullName evidence="2">Uncharacterized protein</fullName>
    </submittedName>
</protein>